<dbReference type="InterPro" id="IPR012910">
    <property type="entry name" value="Plug_dom"/>
</dbReference>
<name>A0A1V9FM81_9BACT</name>
<dbReference type="OrthoDB" id="9768177at2"/>
<dbReference type="SUPFAM" id="SSF56935">
    <property type="entry name" value="Porins"/>
    <property type="match status" value="1"/>
</dbReference>
<dbReference type="Proteomes" id="UP000192796">
    <property type="component" value="Unassembled WGS sequence"/>
</dbReference>
<dbReference type="InterPro" id="IPR023997">
    <property type="entry name" value="TonB-dep_OMP_SusC/RagA_CS"/>
</dbReference>
<keyword evidence="4" id="KW-1185">Reference proteome</keyword>
<keyword evidence="1" id="KW-0813">Transport</keyword>
<dbReference type="STRING" id="1703345.A3860_37515"/>
<dbReference type="Gene3D" id="2.60.40.1120">
    <property type="entry name" value="Carboxypeptidase-like, regulatory domain"/>
    <property type="match status" value="1"/>
</dbReference>
<comment type="caution">
    <text evidence="3">The sequence shown here is derived from an EMBL/GenBank/DDBJ whole genome shotgun (WGS) entry which is preliminary data.</text>
</comment>
<keyword evidence="1" id="KW-1134">Transmembrane beta strand</keyword>
<accession>A0A1V9FM81</accession>
<dbReference type="Pfam" id="PF13715">
    <property type="entry name" value="CarbopepD_reg_2"/>
    <property type="match status" value="1"/>
</dbReference>
<dbReference type="InterPro" id="IPR008969">
    <property type="entry name" value="CarboxyPept-like_regulatory"/>
</dbReference>
<dbReference type="GO" id="GO:0009279">
    <property type="term" value="C:cell outer membrane"/>
    <property type="evidence" value="ECO:0007669"/>
    <property type="project" value="UniProtKB-SubCell"/>
</dbReference>
<comment type="subcellular location">
    <subcellularLocation>
        <location evidence="1">Cell outer membrane</location>
        <topology evidence="1">Multi-pass membrane protein</topology>
    </subcellularLocation>
</comment>
<keyword evidence="1" id="KW-0998">Cell outer membrane</keyword>
<dbReference type="Pfam" id="PF07715">
    <property type="entry name" value="Plug"/>
    <property type="match status" value="1"/>
</dbReference>
<proteinExistence type="inferred from homology"/>
<dbReference type="InterPro" id="IPR037066">
    <property type="entry name" value="Plug_dom_sf"/>
</dbReference>
<dbReference type="RefSeq" id="WP_158085438.1">
    <property type="nucleotide sequence ID" value="NZ_LVYD01000079.1"/>
</dbReference>
<evidence type="ECO:0000259" key="2">
    <source>
        <dbReference type="Pfam" id="PF07715"/>
    </source>
</evidence>
<protein>
    <submittedName>
        <fullName evidence="3">SusC/RagA family TonB-linked outer membrane protein</fullName>
    </submittedName>
</protein>
<dbReference type="FunFam" id="2.170.130.10:FF:000003">
    <property type="entry name" value="SusC/RagA family TonB-linked outer membrane protein"/>
    <property type="match status" value="1"/>
</dbReference>
<keyword evidence="1" id="KW-0472">Membrane</keyword>
<sequence length="1111" mass="122317">MNYKTHYVLTAGFCLKKLQLPLLLLITTLLLSSTTAIYAQLRDVHGRVTDTSGAPIKGAAVMLKESKRGTTTGATGEFSLKAVPDDGTLLISFIGYYSQEVAVHGRTDLSVKLDMKADSLNAVIVIVGYGKQKKEFLTASVSSVSGAELIKAPVSNISTALKGQLPGLVATQSTGKPGSDGSVLTIRGVGTYTGQTAPLVMVDGVARDTYDDIDPNEVGSISILKDASATAVYGVRGANGVILITTKRGKEGAPAISVTSQTAVSSFTNFPAFANSYDYATVINERAMEEYWVKHAKDPDITTWDEFIAKRDINWRNDGSLTFSVNDLKYFQNANTPTLANGQTNPWYDPYFHPNTNWVDKLFKKYTPTSQVNANVSGGTRFMKYFVSLGYLNQGGLFKTGYMAFPDKMQFSKNRYNLRGNFDFDVTKDFKMSVNLGTQFVTINGMDNDASMWNTRILWAFPMSSPGMINGKYVLPYSAGGYDQYNPMYAVENGDYWNVTNNSILNSSVNAEYKLDKITPGLSIKALGSYDSYFASRSYGHYAPVLYAIRPNPNGDPLNPVFTQLTAATPPTIFADFNLGKWRKLYTEASINYNRSFGGGGKHTVSAMVLGSREKRYDPTLQYDLPHAYEGLTARANYNYEGKYIVEYDMGYNGSENFPEGKRFGFFPSYSAAWVLSNESFFPANYTVSFVKLRASYGEVGNDNIGGARYLYLPNTWRSDGGYTFGTLNNQQYISGYDESVLGNPNVTWEVSKDLNLAAEFHLFKSKLSLTYEYYRNNRSNILSYKGTVPAFVQANLPPYNLGKVISWGHNLEFSYNDKTGDFNYYLHGNAAIQRNKIVFQDEAIVPGLEYQAATGHPVGQQLLLQANGLYTSWSQLYAIDANGNPILSQPVLASSNGKSYTNASGNPVYVKDLGYGGRPLQPGDVRLEDINGDGVINEKDRTRTGNTVNPEYSFGLTVGGSYKGFDVSALFAGVAGVARGGLAQYHIDKEQAIYQVDLTRFSLDRYNAGNKIYFPMADYDKTAAATGPGNAGNTFFLINTSYVRLQNLAVGYTLSNGFMKRIGIRSARIYVGGNNLYTWSPAKIWGDPENLGNIGYPLYKTYNTGVNLNF</sequence>
<dbReference type="PROSITE" id="PS52016">
    <property type="entry name" value="TONB_DEPENDENT_REC_3"/>
    <property type="match status" value="1"/>
</dbReference>
<dbReference type="InterPro" id="IPR039426">
    <property type="entry name" value="TonB-dep_rcpt-like"/>
</dbReference>
<comment type="similarity">
    <text evidence="1">Belongs to the TonB-dependent receptor family.</text>
</comment>
<evidence type="ECO:0000256" key="1">
    <source>
        <dbReference type="PROSITE-ProRule" id="PRU01360"/>
    </source>
</evidence>
<organism evidence="3 4">
    <name type="scientific">Niastella vici</name>
    <dbReference type="NCBI Taxonomy" id="1703345"/>
    <lineage>
        <taxon>Bacteria</taxon>
        <taxon>Pseudomonadati</taxon>
        <taxon>Bacteroidota</taxon>
        <taxon>Chitinophagia</taxon>
        <taxon>Chitinophagales</taxon>
        <taxon>Chitinophagaceae</taxon>
        <taxon>Niastella</taxon>
    </lineage>
</organism>
<evidence type="ECO:0000313" key="4">
    <source>
        <dbReference type="Proteomes" id="UP000192796"/>
    </source>
</evidence>
<gene>
    <name evidence="3" type="ORF">A3860_37515</name>
</gene>
<dbReference type="SUPFAM" id="SSF49464">
    <property type="entry name" value="Carboxypeptidase regulatory domain-like"/>
    <property type="match status" value="1"/>
</dbReference>
<dbReference type="InterPro" id="IPR023996">
    <property type="entry name" value="TonB-dep_OMP_SusC/RagA"/>
</dbReference>
<dbReference type="NCBIfam" id="TIGR04057">
    <property type="entry name" value="SusC_RagA_signa"/>
    <property type="match status" value="1"/>
</dbReference>
<dbReference type="AlphaFoldDB" id="A0A1V9FM81"/>
<evidence type="ECO:0000313" key="3">
    <source>
        <dbReference type="EMBL" id="OQP59450.1"/>
    </source>
</evidence>
<reference evidence="3 4" key="1">
    <citation type="submission" date="2016-03" db="EMBL/GenBank/DDBJ databases">
        <title>Niastella vici sp. nov., isolated from farmland soil.</title>
        <authorList>
            <person name="Chen L."/>
            <person name="Wang D."/>
            <person name="Yang S."/>
            <person name="Wang G."/>
        </authorList>
    </citation>
    <scope>NUCLEOTIDE SEQUENCE [LARGE SCALE GENOMIC DNA]</scope>
    <source>
        <strain evidence="3 4">DJ57</strain>
    </source>
</reference>
<keyword evidence="1" id="KW-0812">Transmembrane</keyword>
<feature type="domain" description="TonB-dependent receptor plug" evidence="2">
    <location>
        <begin position="136"/>
        <end position="241"/>
    </location>
</feature>
<dbReference type="NCBIfam" id="TIGR04056">
    <property type="entry name" value="OMP_RagA_SusC"/>
    <property type="match status" value="1"/>
</dbReference>
<dbReference type="EMBL" id="LVYD01000079">
    <property type="protein sequence ID" value="OQP59450.1"/>
    <property type="molecule type" value="Genomic_DNA"/>
</dbReference>
<dbReference type="Gene3D" id="2.170.130.10">
    <property type="entry name" value="TonB-dependent receptor, plug domain"/>
    <property type="match status" value="1"/>
</dbReference>